<proteinExistence type="predicted"/>
<dbReference type="Proteomes" id="UP000678237">
    <property type="component" value="Unassembled WGS sequence"/>
</dbReference>
<dbReference type="InterPro" id="IPR003847">
    <property type="entry name" value="Put_antitoxin"/>
</dbReference>
<reference evidence="2" key="2">
    <citation type="submission" date="2021-05" db="EMBL/GenBank/DDBJ databases">
        <title>Protein family content uncovers lineage relationships and bacterial pathway maintenance mechanisms in DPANN archaea.</title>
        <authorList>
            <person name="Castelle C.J."/>
            <person name="Meheust R."/>
            <person name="Jaffe A.L."/>
            <person name="Seitz K."/>
            <person name="Gong X."/>
            <person name="Baker B.J."/>
            <person name="Banfield J.F."/>
        </authorList>
    </citation>
    <scope>NUCLEOTIDE SEQUENCE</scope>
    <source>
        <strain evidence="2">RIFCSPLOWO2_01_FULL_58_19</strain>
    </source>
</reference>
<reference evidence="2" key="1">
    <citation type="submission" date="2021-03" db="EMBL/GenBank/DDBJ databases">
        <authorList>
            <person name="Jaffe A."/>
        </authorList>
    </citation>
    <scope>NUCLEOTIDE SEQUENCE</scope>
    <source>
        <strain evidence="2">RIFCSPLOWO2_01_FULL_58_19</strain>
    </source>
</reference>
<dbReference type="EMBL" id="JAGVWE010000007">
    <property type="protein sequence ID" value="MBS3063763.1"/>
    <property type="molecule type" value="Genomic_DNA"/>
</dbReference>
<name>A0A8T4L994_9ARCH</name>
<keyword evidence="1" id="KW-1277">Toxin-antitoxin system</keyword>
<dbReference type="AlphaFoldDB" id="A0A8T4L994"/>
<comment type="caution">
    <text evidence="2">The sequence shown here is derived from an EMBL/GenBank/DDBJ whole genome shotgun (WGS) entry which is preliminary data.</text>
</comment>
<evidence type="ECO:0000256" key="1">
    <source>
        <dbReference type="ARBA" id="ARBA00022649"/>
    </source>
</evidence>
<sequence>MATKTISITVDAYKRLASSKMERESFSQVICRLTNKTDLTKFAGILSKKTAATMEKAVQASRAAGLARSRALMEGLQQ</sequence>
<accession>A0A8T4L994</accession>
<protein>
    <submittedName>
        <fullName evidence="2">Antitoxin VapB family protein</fullName>
    </submittedName>
</protein>
<dbReference type="Pfam" id="PF02697">
    <property type="entry name" value="VAPB_antitox"/>
    <property type="match status" value="1"/>
</dbReference>
<organism evidence="2 3">
    <name type="scientific">Candidatus Iainarchaeum sp</name>
    <dbReference type="NCBI Taxonomy" id="3101447"/>
    <lineage>
        <taxon>Archaea</taxon>
        <taxon>Candidatus Iainarchaeota</taxon>
        <taxon>Candidatus Iainarchaeia</taxon>
        <taxon>Candidatus Iainarchaeales</taxon>
        <taxon>Candidatus Iainarchaeaceae</taxon>
        <taxon>Candidatus Iainarchaeum</taxon>
    </lineage>
</organism>
<evidence type="ECO:0000313" key="3">
    <source>
        <dbReference type="Proteomes" id="UP000678237"/>
    </source>
</evidence>
<evidence type="ECO:0000313" key="2">
    <source>
        <dbReference type="EMBL" id="MBS3063763.1"/>
    </source>
</evidence>
<gene>
    <name evidence="2" type="ORF">J4203_07930</name>
</gene>